<dbReference type="NCBIfam" id="TIGR02432">
    <property type="entry name" value="lysidine_TilS_N"/>
    <property type="match status" value="1"/>
</dbReference>
<feature type="domain" description="Lysidine-tRNA(Ile) synthetase C-terminal" evidence="9">
    <location>
        <begin position="362"/>
        <end position="436"/>
    </location>
</feature>
<evidence type="ECO:0000256" key="1">
    <source>
        <dbReference type="ARBA" id="ARBA00004496"/>
    </source>
</evidence>
<dbReference type="RefSeq" id="WP_074822026.1">
    <property type="nucleotide sequence ID" value="NZ_FOLW01000003.1"/>
</dbReference>
<dbReference type="SMART" id="SM00977">
    <property type="entry name" value="TilS_C"/>
    <property type="match status" value="1"/>
</dbReference>
<gene>
    <name evidence="8" type="primary">tilS</name>
    <name evidence="10" type="ORF">SAMN02745723_103366</name>
</gene>
<dbReference type="GO" id="GO:0006400">
    <property type="term" value="P:tRNA modification"/>
    <property type="evidence" value="ECO:0007669"/>
    <property type="project" value="UniProtKB-UniRule"/>
</dbReference>
<proteinExistence type="inferred from homology"/>
<organism evidence="10 11">
    <name type="scientific">Pragia fontium DSM 5563 = ATCC 49100</name>
    <dbReference type="NCBI Taxonomy" id="1122977"/>
    <lineage>
        <taxon>Bacteria</taxon>
        <taxon>Pseudomonadati</taxon>
        <taxon>Pseudomonadota</taxon>
        <taxon>Gammaproteobacteria</taxon>
        <taxon>Enterobacterales</taxon>
        <taxon>Budviciaceae</taxon>
        <taxon>Pragia</taxon>
    </lineage>
</organism>
<evidence type="ECO:0000259" key="9">
    <source>
        <dbReference type="SMART" id="SM00977"/>
    </source>
</evidence>
<dbReference type="SUPFAM" id="SSF52402">
    <property type="entry name" value="Adenine nucleotide alpha hydrolases-like"/>
    <property type="match status" value="1"/>
</dbReference>
<dbReference type="EMBL" id="FOLW01000003">
    <property type="protein sequence ID" value="SFC70330.1"/>
    <property type="molecule type" value="Genomic_DNA"/>
</dbReference>
<dbReference type="InterPro" id="IPR014729">
    <property type="entry name" value="Rossmann-like_a/b/a_fold"/>
</dbReference>
<comment type="similarity">
    <text evidence="8">Belongs to the tRNA(Ile)-lysidine synthase family.</text>
</comment>
<reference evidence="10 11" key="1">
    <citation type="submission" date="2016-10" db="EMBL/GenBank/DDBJ databases">
        <authorList>
            <person name="Varghese N."/>
            <person name="Submissions S."/>
        </authorList>
    </citation>
    <scope>NUCLEOTIDE SEQUENCE [LARGE SCALE GENOMIC DNA]</scope>
    <source>
        <strain evidence="10 11">DSM 5563</strain>
    </source>
</reference>
<keyword evidence="4 8" id="KW-0819">tRNA processing</keyword>
<evidence type="ECO:0000256" key="8">
    <source>
        <dbReference type="HAMAP-Rule" id="MF_01161"/>
    </source>
</evidence>
<keyword evidence="3 8" id="KW-0436">Ligase</keyword>
<dbReference type="Pfam" id="PF11734">
    <property type="entry name" value="TilS_C"/>
    <property type="match status" value="1"/>
</dbReference>
<dbReference type="Pfam" id="PF01171">
    <property type="entry name" value="ATP_bind_3"/>
    <property type="match status" value="1"/>
</dbReference>
<comment type="catalytic activity">
    <reaction evidence="7 8">
        <text>cytidine(34) in tRNA(Ile2) + L-lysine + ATP = lysidine(34) in tRNA(Ile2) + AMP + diphosphate + H(+)</text>
        <dbReference type="Rhea" id="RHEA:43744"/>
        <dbReference type="Rhea" id="RHEA-COMP:10625"/>
        <dbReference type="Rhea" id="RHEA-COMP:10670"/>
        <dbReference type="ChEBI" id="CHEBI:15378"/>
        <dbReference type="ChEBI" id="CHEBI:30616"/>
        <dbReference type="ChEBI" id="CHEBI:32551"/>
        <dbReference type="ChEBI" id="CHEBI:33019"/>
        <dbReference type="ChEBI" id="CHEBI:82748"/>
        <dbReference type="ChEBI" id="CHEBI:83665"/>
        <dbReference type="ChEBI" id="CHEBI:456215"/>
        <dbReference type="EC" id="6.3.4.19"/>
    </reaction>
</comment>
<dbReference type="Gene3D" id="1.20.59.20">
    <property type="match status" value="1"/>
</dbReference>
<evidence type="ECO:0000313" key="11">
    <source>
        <dbReference type="Proteomes" id="UP000226420"/>
    </source>
</evidence>
<dbReference type="Pfam" id="PF09179">
    <property type="entry name" value="TilS"/>
    <property type="match status" value="1"/>
</dbReference>
<dbReference type="SUPFAM" id="SSF56037">
    <property type="entry name" value="PheT/TilS domain"/>
    <property type="match status" value="1"/>
</dbReference>
<evidence type="ECO:0000256" key="2">
    <source>
        <dbReference type="ARBA" id="ARBA00022490"/>
    </source>
</evidence>
<protein>
    <recommendedName>
        <fullName evidence="8">tRNA(Ile)-lysidine synthase</fullName>
        <ecNumber evidence="8">6.3.4.19</ecNumber>
    </recommendedName>
    <alternativeName>
        <fullName evidence="8">tRNA(Ile)-2-lysyl-cytidine synthase</fullName>
    </alternativeName>
    <alternativeName>
        <fullName evidence="8">tRNA(Ile)-lysidine synthetase</fullName>
    </alternativeName>
</protein>
<dbReference type="NCBIfam" id="NF007942">
    <property type="entry name" value="PRK10660.1"/>
    <property type="match status" value="1"/>
</dbReference>
<dbReference type="PANTHER" id="PTHR43033:SF1">
    <property type="entry name" value="TRNA(ILE)-LYSIDINE SYNTHASE-RELATED"/>
    <property type="match status" value="1"/>
</dbReference>
<dbReference type="SUPFAM" id="SSF82829">
    <property type="entry name" value="MesJ substrate recognition domain-like"/>
    <property type="match status" value="1"/>
</dbReference>
<dbReference type="CDD" id="cd01992">
    <property type="entry name" value="TilS_N"/>
    <property type="match status" value="1"/>
</dbReference>
<keyword evidence="6 8" id="KW-0067">ATP-binding</keyword>
<dbReference type="GO" id="GO:0005524">
    <property type="term" value="F:ATP binding"/>
    <property type="evidence" value="ECO:0007669"/>
    <property type="project" value="UniProtKB-UniRule"/>
</dbReference>
<evidence type="ECO:0000256" key="3">
    <source>
        <dbReference type="ARBA" id="ARBA00022598"/>
    </source>
</evidence>
<dbReference type="InterPro" id="IPR011063">
    <property type="entry name" value="TilS/TtcA_N"/>
</dbReference>
<comment type="function">
    <text evidence="8">Ligates lysine onto the cytidine present at position 34 of the AUA codon-specific tRNA(Ile) that contains the anticodon CAU, in an ATP-dependent manner. Cytidine is converted to lysidine, thus changing the amino acid specificity of the tRNA from methionine to isoleucine.</text>
</comment>
<evidence type="ECO:0000256" key="4">
    <source>
        <dbReference type="ARBA" id="ARBA00022694"/>
    </source>
</evidence>
<comment type="subcellular location">
    <subcellularLocation>
        <location evidence="1 8">Cytoplasm</location>
    </subcellularLocation>
</comment>
<feature type="binding site" evidence="8">
    <location>
        <begin position="25"/>
        <end position="30"/>
    </location>
    <ligand>
        <name>ATP</name>
        <dbReference type="ChEBI" id="CHEBI:30616"/>
    </ligand>
</feature>
<evidence type="ECO:0000256" key="6">
    <source>
        <dbReference type="ARBA" id="ARBA00022840"/>
    </source>
</evidence>
<dbReference type="NCBIfam" id="TIGR02433">
    <property type="entry name" value="lysidine_TilS_C"/>
    <property type="match status" value="1"/>
</dbReference>
<dbReference type="InterPro" id="IPR012796">
    <property type="entry name" value="Lysidine-tRNA-synth_C"/>
</dbReference>
<evidence type="ECO:0000256" key="5">
    <source>
        <dbReference type="ARBA" id="ARBA00022741"/>
    </source>
</evidence>
<dbReference type="PANTHER" id="PTHR43033">
    <property type="entry name" value="TRNA(ILE)-LYSIDINE SYNTHASE-RELATED"/>
    <property type="match status" value="1"/>
</dbReference>
<dbReference type="GO" id="GO:0005737">
    <property type="term" value="C:cytoplasm"/>
    <property type="evidence" value="ECO:0007669"/>
    <property type="project" value="UniProtKB-SubCell"/>
</dbReference>
<evidence type="ECO:0000256" key="7">
    <source>
        <dbReference type="ARBA" id="ARBA00048539"/>
    </source>
</evidence>
<name>A0AAJ4WA99_9GAMM</name>
<keyword evidence="2 8" id="KW-0963">Cytoplasm</keyword>
<evidence type="ECO:0000313" key="10">
    <source>
        <dbReference type="EMBL" id="SFC70330.1"/>
    </source>
</evidence>
<sequence length="441" mass="49859">MGSHEVIQQIAKRLGRDKRILVAFSGGIDSSVLLHALVTLRSEQHSDLQLRAIYVHHGLSRYAQAWAEHCRAQCAQWQVPFQVAHVDVDPSEAGIEAAAREARYQAISALLNDGEVLATAQHLDDQCETFLLALKRGSGPAGLSAMPFNMPFGVHRQIRPMLDISRRQIEDYAKKNGLSWVEDDSNQDARFDRNFLRLQILPAIAQRWPHFSNMVSRSAGLCAEQESLLDELLAPDLSRLMSADGAMDIDGLVHVSEMKRRAILRRWLSQHQVLMPSQEQLEKLWHEVALSKPDAEPVLQLGMHQVRRYRQRLYLLPLFQGIESVVLAWRGETSLMLPDCLGQLTLAESGIHVRAPTVEEKVTVRFSAPGSLTVRVTDRRHSRELKKLWQELGVPPWLRQRTPLLFYGEILIAAIGLFVTLEGQSVADKPVWCIHYDKNIA</sequence>
<dbReference type="InterPro" id="IPR012795">
    <property type="entry name" value="tRNA_Ile_lys_synt_N"/>
</dbReference>
<dbReference type="GO" id="GO:0032267">
    <property type="term" value="F:tRNA(Ile)-lysidine synthase activity"/>
    <property type="evidence" value="ECO:0007669"/>
    <property type="project" value="UniProtKB-EC"/>
</dbReference>
<dbReference type="AlphaFoldDB" id="A0AAJ4WA99"/>
<dbReference type="InterPro" id="IPR012094">
    <property type="entry name" value="tRNA_Ile_lys_synt"/>
</dbReference>
<keyword evidence="5 8" id="KW-0547">Nucleotide-binding</keyword>
<dbReference type="Proteomes" id="UP000226420">
    <property type="component" value="Unassembled WGS sequence"/>
</dbReference>
<dbReference type="InterPro" id="IPR015262">
    <property type="entry name" value="tRNA_Ile_lys_synt_subst-bd"/>
</dbReference>
<accession>A0AAJ4WA99</accession>
<comment type="caution">
    <text evidence="10">The sequence shown here is derived from an EMBL/GenBank/DDBJ whole genome shotgun (WGS) entry which is preliminary data.</text>
</comment>
<dbReference type="Gene3D" id="3.40.50.620">
    <property type="entry name" value="HUPs"/>
    <property type="match status" value="1"/>
</dbReference>
<dbReference type="EC" id="6.3.4.19" evidence="8"/>
<comment type="domain">
    <text evidence="8">The N-terminal region contains the highly conserved SGGXDS motif, predicted to be a P-loop motif involved in ATP binding.</text>
</comment>
<dbReference type="HAMAP" id="MF_01161">
    <property type="entry name" value="tRNA_Ile_lys_synt"/>
    <property type="match status" value="1"/>
</dbReference>